<feature type="transmembrane region" description="Helical" evidence="1">
    <location>
        <begin position="354"/>
        <end position="377"/>
    </location>
</feature>
<keyword evidence="1" id="KW-1133">Transmembrane helix</keyword>
<name>A0A401IQN3_9LACO</name>
<organism evidence="2 3">
    <name type="scientific">Ligilactobacillus salitolerans</name>
    <dbReference type="NCBI Taxonomy" id="1808352"/>
    <lineage>
        <taxon>Bacteria</taxon>
        <taxon>Bacillati</taxon>
        <taxon>Bacillota</taxon>
        <taxon>Bacilli</taxon>
        <taxon>Lactobacillales</taxon>
        <taxon>Lactobacillaceae</taxon>
        <taxon>Ligilactobacillus</taxon>
    </lineage>
</organism>
<proteinExistence type="predicted"/>
<dbReference type="Proteomes" id="UP000286848">
    <property type="component" value="Unassembled WGS sequence"/>
</dbReference>
<comment type="caution">
    <text evidence="2">The sequence shown here is derived from an EMBL/GenBank/DDBJ whole genome shotgun (WGS) entry which is preliminary data.</text>
</comment>
<keyword evidence="1" id="KW-0472">Membrane</keyword>
<evidence type="ECO:0000313" key="3">
    <source>
        <dbReference type="Proteomes" id="UP000286848"/>
    </source>
</evidence>
<dbReference type="RefSeq" id="WP_124974705.1">
    <property type="nucleotide sequence ID" value="NZ_BFFP01000003.1"/>
</dbReference>
<sequence length="383" mass="42717">MAYLIFFAKRALKNSLTLVTVGVTLILIMIMLAMNIKTYKSVSLNANAQQNLDASYLLKKLATQDLSKYEKGTDRYEAAVANYSDANKGINENSKLIDDLKDGNYIQAYKIALRQNNSALKISLKDKSSTPELLTALKRENLRLKELEKGRFKEQSEDYPVDALGFLTNCLRYVLPVLFTVIIVFVLSQTMAERFSNKLSIGDLFPFQHSSISISDTSAGIVISIGIVIFISVFIFIISGMISGFGHWNYPMFTYVSPTSKMRFISTGTVLLRTVPLSLLFLIFTVVVCNFISVLTKNKLVSLFASIVVLVALPLTTWLVIPMQSIAHYLPTTYLFSELTVTGELAKTFDNYNITANLGLIVVICSILLILAGTWIVERSENK</sequence>
<gene>
    <name evidence="2" type="ORF">LFYK43_02950</name>
</gene>
<dbReference type="AlphaFoldDB" id="A0A401IQN3"/>
<protein>
    <submittedName>
        <fullName evidence="2">Uncharacterized protein</fullName>
    </submittedName>
</protein>
<dbReference type="EMBL" id="BFFP01000003">
    <property type="protein sequence ID" value="GBG93836.1"/>
    <property type="molecule type" value="Genomic_DNA"/>
</dbReference>
<reference evidence="2 3" key="1">
    <citation type="journal article" date="2019" name="Int. J. Syst. Evol. Microbiol.">
        <title>Lactobacillus salitolerans sp. nov., a novel lactic acid bacterium isolated from spent mushroom substrates.</title>
        <authorList>
            <person name="Tohno M."/>
            <person name="Tanizawa Y."/>
            <person name="Kojima Y."/>
            <person name="Sakamoto M."/>
            <person name="Nakamura Y."/>
            <person name="Ohkuma M."/>
            <person name="Kobayashi H."/>
        </authorList>
    </citation>
    <scope>NUCLEOTIDE SEQUENCE [LARGE SCALE GENOMIC DNA]</scope>
    <source>
        <strain evidence="2 3">YK43</strain>
    </source>
</reference>
<dbReference type="OrthoDB" id="2209079at2"/>
<evidence type="ECO:0000313" key="2">
    <source>
        <dbReference type="EMBL" id="GBG93836.1"/>
    </source>
</evidence>
<feature type="transmembrane region" description="Helical" evidence="1">
    <location>
        <begin position="12"/>
        <end position="34"/>
    </location>
</feature>
<evidence type="ECO:0000256" key="1">
    <source>
        <dbReference type="SAM" id="Phobius"/>
    </source>
</evidence>
<keyword evidence="1" id="KW-0812">Transmembrane</keyword>
<feature type="transmembrane region" description="Helical" evidence="1">
    <location>
        <begin position="173"/>
        <end position="192"/>
    </location>
</feature>
<feature type="transmembrane region" description="Helical" evidence="1">
    <location>
        <begin position="270"/>
        <end position="293"/>
    </location>
</feature>
<keyword evidence="3" id="KW-1185">Reference proteome</keyword>
<feature type="transmembrane region" description="Helical" evidence="1">
    <location>
        <begin position="221"/>
        <end position="250"/>
    </location>
</feature>
<accession>A0A401IQN3</accession>
<feature type="transmembrane region" description="Helical" evidence="1">
    <location>
        <begin position="300"/>
        <end position="321"/>
    </location>
</feature>